<dbReference type="HOGENOM" id="CLU_002391_0_1_1"/>
<evidence type="ECO:0000256" key="1">
    <source>
        <dbReference type="PROSITE-ProRule" id="PRU00339"/>
    </source>
</evidence>
<dbReference type="KEGG" id="cthr:CTHT_0027440"/>
<dbReference type="InterPro" id="IPR019734">
    <property type="entry name" value="TPR_rpt"/>
</dbReference>
<dbReference type="Gene3D" id="1.25.40.10">
    <property type="entry name" value="Tetratricopeptide repeat domain"/>
    <property type="match status" value="3"/>
</dbReference>
<feature type="region of interest" description="Disordered" evidence="2">
    <location>
        <begin position="90"/>
        <end position="118"/>
    </location>
</feature>
<dbReference type="GO" id="GO:0006383">
    <property type="term" value="P:transcription by RNA polymerase III"/>
    <property type="evidence" value="ECO:0007669"/>
    <property type="project" value="InterPro"/>
</dbReference>
<dbReference type="eggNOG" id="KOG2076">
    <property type="taxonomic scope" value="Eukaryota"/>
</dbReference>
<organism evidence="4">
    <name type="scientific">Chaetomium thermophilum (strain DSM 1495 / CBS 144.50 / IMI 039719)</name>
    <name type="common">Thermochaetoides thermophila</name>
    <dbReference type="NCBI Taxonomy" id="759272"/>
    <lineage>
        <taxon>Eukaryota</taxon>
        <taxon>Fungi</taxon>
        <taxon>Dikarya</taxon>
        <taxon>Ascomycota</taxon>
        <taxon>Pezizomycotina</taxon>
        <taxon>Sordariomycetes</taxon>
        <taxon>Sordariomycetidae</taxon>
        <taxon>Sordariales</taxon>
        <taxon>Chaetomiaceae</taxon>
        <taxon>Thermochaetoides</taxon>
    </lineage>
</organism>
<dbReference type="GO" id="GO:0000127">
    <property type="term" value="C:transcription factor TFIIIC complex"/>
    <property type="evidence" value="ECO:0007669"/>
    <property type="project" value="TreeGrafter"/>
</dbReference>
<dbReference type="Proteomes" id="UP000008066">
    <property type="component" value="Unassembled WGS sequence"/>
</dbReference>
<dbReference type="OrthoDB" id="9991317at2759"/>
<dbReference type="OMA" id="SSPNMKF"/>
<dbReference type="EMBL" id="GL988041">
    <property type="protein sequence ID" value="EGS20905.1"/>
    <property type="molecule type" value="Genomic_DNA"/>
</dbReference>
<gene>
    <name evidence="3" type="ORF">CTHT_0027440</name>
</gene>
<dbReference type="InterPro" id="IPR039340">
    <property type="entry name" value="Tfc4/TFIIIC-102/Sfc4"/>
</dbReference>
<dbReference type="InterPro" id="IPR011990">
    <property type="entry name" value="TPR-like_helical_dom_sf"/>
</dbReference>
<dbReference type="RefSeq" id="XP_006693201.1">
    <property type="nucleotide sequence ID" value="XM_006693138.1"/>
</dbReference>
<evidence type="ECO:0000313" key="4">
    <source>
        <dbReference type="Proteomes" id="UP000008066"/>
    </source>
</evidence>
<accession>G0S750</accession>
<sequence>MDGMNIDESVVFASQPRHTAPPLPISVIDPRIYGGTVSEPTAPMDEGQDDEVASNLSIDSDARELRAEVERFDAQQEAFVARQRAEAAGIPYQPPTPKKAGAAARKKRRTGPRKPAKLPPEIQFRMSLANEAFQQGDYEGTIAQLSEIIRINSEVFNAWMLLSTVHEQLGNREQAIWCRISAAHLTPRDVQQWISTAEYALESIDELEDGTPEKDEVLQRAYACYTQALETDRSNIVARTGRADVIMMMGNASKALIEYQKALNYKPWNIRTVRNIADVALDVKDPRKSAEVAKGAYRRLIDHLKAIGTYEAEEGRFEWSDLRIYLEFFNILEQWQEAARELKEIARWLLGRQAETFWEQFVDDDREFDVHDDRRIHVPEFVPTQYPQEAYGMGLPTDLRAKLYVYRCKLGLEYEADLHLQLLDPTRQEDFMAFPDCLKDIATALLDAGRASEAVRYLDLYKSISTTINGPENSLDADFLVCQGRCHMAFGDKAAAEECFIAAIEEDEDHIEARVQLANMYEGEEQEGREEAFLLVREAINLEAKRGDPGARRRRNPYSSRKPGTGPRRPRKPRDPNRKSKYVPRRLINAEKRREQDAKMAAEAAKNFQILRELQDRAIAGDEEAKAGWMRAAKELVDDFRSHKQFYPWEKYIRYLGYNTVVHGQAAVPMRNMKLAAMEERLRQGLAPPEGQEGQPTRVPVRFPPEHRGVSFDVWLDVFLNYAFALVRSGHHRDAYVVCHAARDSIVWTSTESTFLIHVAWASCAVYAGDEETCVAIARYFMRDYMPGTDSYRMFSAMCRVCQTPVSWYTSGPAQKFILRQIKTMDSIVMKKQEENDAAKDISLDVALLTIYGHILFTTTSYTYALSYFARAASLDPHNCLINLSTGLAYVHYALKRQATNRQYLLTQGFAFLFRYYRDRLRDGKATVAERQEAHFNIARAYSLIGLANLAVQYYRKVLEEEDAAGKNGEGGGAMGNEDLKVEAAYNVRSLCYLLGDVEGARRVTRDWLVLE</sequence>
<dbReference type="GeneID" id="18256782"/>
<dbReference type="AlphaFoldDB" id="G0S750"/>
<evidence type="ECO:0000256" key="2">
    <source>
        <dbReference type="SAM" id="MobiDB-lite"/>
    </source>
</evidence>
<feature type="region of interest" description="Disordered" evidence="2">
    <location>
        <begin position="545"/>
        <end position="595"/>
    </location>
</feature>
<evidence type="ECO:0008006" key="5">
    <source>
        <dbReference type="Google" id="ProtNLM"/>
    </source>
</evidence>
<reference evidence="3 4" key="1">
    <citation type="journal article" date="2011" name="Cell">
        <title>Insight into structure and assembly of the nuclear pore complex by utilizing the genome of a eukaryotic thermophile.</title>
        <authorList>
            <person name="Amlacher S."/>
            <person name="Sarges P."/>
            <person name="Flemming D."/>
            <person name="van Noort V."/>
            <person name="Kunze R."/>
            <person name="Devos D.P."/>
            <person name="Arumugam M."/>
            <person name="Bork P."/>
            <person name="Hurt E."/>
        </authorList>
    </citation>
    <scope>NUCLEOTIDE SEQUENCE [LARGE SCALE GENOMIC DNA]</scope>
    <source>
        <strain evidence="4">DSM 1495 / CBS 144.50 / IMI 039719</strain>
    </source>
</reference>
<feature type="compositionally biased region" description="Basic residues" evidence="2">
    <location>
        <begin position="104"/>
        <end position="116"/>
    </location>
</feature>
<dbReference type="STRING" id="759272.G0S750"/>
<dbReference type="Pfam" id="PF13181">
    <property type="entry name" value="TPR_8"/>
    <property type="match status" value="1"/>
</dbReference>
<feature type="region of interest" description="Disordered" evidence="2">
    <location>
        <begin position="16"/>
        <end position="55"/>
    </location>
</feature>
<protein>
    <recommendedName>
        <fullName evidence="5">TPR-like protein</fullName>
    </recommendedName>
</protein>
<feature type="repeat" description="TPR" evidence="1">
    <location>
        <begin position="846"/>
        <end position="879"/>
    </location>
</feature>
<dbReference type="PROSITE" id="PS50005">
    <property type="entry name" value="TPR"/>
    <property type="match status" value="1"/>
</dbReference>
<evidence type="ECO:0000313" key="3">
    <source>
        <dbReference type="EMBL" id="EGS20905.1"/>
    </source>
</evidence>
<dbReference type="PANTHER" id="PTHR23082:SF0">
    <property type="entry name" value="GENERAL TRANSCRIPTION FACTOR 3C POLYPEPTIDE 3"/>
    <property type="match status" value="1"/>
</dbReference>
<dbReference type="PANTHER" id="PTHR23082">
    <property type="entry name" value="TRANSCRIPTION INITIATION FACTOR IIIC TFIIIC , POLYPEPTIDE 3-RELATED"/>
    <property type="match status" value="1"/>
</dbReference>
<dbReference type="SUPFAM" id="SSF48452">
    <property type="entry name" value="TPR-like"/>
    <property type="match status" value="2"/>
</dbReference>
<name>G0S750_CHATD</name>
<proteinExistence type="predicted"/>
<keyword evidence="4" id="KW-1185">Reference proteome</keyword>
<keyword evidence="1" id="KW-0802">TPR repeat</keyword>
<dbReference type="SMART" id="SM00028">
    <property type="entry name" value="TPR"/>
    <property type="match status" value="5"/>
</dbReference>